<evidence type="ECO:0000256" key="7">
    <source>
        <dbReference type="ARBA" id="ARBA00022839"/>
    </source>
</evidence>
<evidence type="ECO:0000256" key="12">
    <source>
        <dbReference type="PIRSR" id="PIRSR004803-3"/>
    </source>
</evidence>
<evidence type="ECO:0000256" key="3">
    <source>
        <dbReference type="ARBA" id="ARBA00022723"/>
    </source>
</evidence>
<feature type="binding site" evidence="12">
    <location>
        <position position="471"/>
    </location>
    <ligand>
        <name>Ca(2+)</name>
        <dbReference type="ChEBI" id="CHEBI:29108"/>
    </ligand>
</feature>
<reference evidence="15 16" key="1">
    <citation type="submission" date="2011-11" db="EMBL/GenBank/DDBJ databases">
        <title>The Noncontiguous Finished genome of Jonquetella anthropi DSM 22815.</title>
        <authorList>
            <consortium name="US DOE Joint Genome Institute (JGI-PGF)"/>
            <person name="Lucas S."/>
            <person name="Copeland A."/>
            <person name="Lapidus A."/>
            <person name="Glavina del Rio T."/>
            <person name="Dalin E."/>
            <person name="Tice H."/>
            <person name="Bruce D."/>
            <person name="Goodwin L."/>
            <person name="Pitluck S."/>
            <person name="Peters L."/>
            <person name="Mikhailova N."/>
            <person name="Held B."/>
            <person name="Kyrpides N."/>
            <person name="Mavromatis K."/>
            <person name="Ivanova N."/>
            <person name="Markowitz V."/>
            <person name="Cheng J.-F."/>
            <person name="Hugenholtz P."/>
            <person name="Woyke T."/>
            <person name="Wu D."/>
            <person name="Gronow S."/>
            <person name="Wellnitz S."/>
            <person name="Brambilla E."/>
            <person name="Klenk H.-P."/>
            <person name="Eisen J.A."/>
        </authorList>
    </citation>
    <scope>NUCLEOTIDE SEQUENCE [LARGE SCALE GENOMIC DNA]</scope>
    <source>
        <strain evidence="15 16">DSM 22815</strain>
    </source>
</reference>
<dbReference type="STRING" id="885272.JonanDRAFT_1027"/>
<keyword evidence="16" id="KW-1185">Reference proteome</keyword>
<evidence type="ECO:0000256" key="13">
    <source>
        <dbReference type="SAM" id="MobiDB-lite"/>
    </source>
</evidence>
<keyword evidence="9" id="KW-0698">rRNA processing</keyword>
<evidence type="ECO:0000256" key="1">
    <source>
        <dbReference type="ARBA" id="ARBA00022490"/>
    </source>
</evidence>
<evidence type="ECO:0000256" key="11">
    <source>
        <dbReference type="PIRSR" id="PIRSR004803-2"/>
    </source>
</evidence>
<dbReference type="NCBIfam" id="TIGR00649">
    <property type="entry name" value="MG423"/>
    <property type="match status" value="1"/>
</dbReference>
<dbReference type="GO" id="GO:0008270">
    <property type="term" value="F:zinc ion binding"/>
    <property type="evidence" value="ECO:0007669"/>
    <property type="project" value="InterPro"/>
</dbReference>
<feature type="binding site" evidence="12">
    <location>
        <position position="418"/>
    </location>
    <ligand>
        <name>Zn(2+)</name>
        <dbReference type="ChEBI" id="CHEBI:29105"/>
        <label>1</label>
        <note>catalytic</note>
    </ligand>
</feature>
<comment type="cofactor">
    <cofactor evidence="12">
        <name>Ca(2+)</name>
        <dbReference type="ChEBI" id="CHEBI:29108"/>
    </cofactor>
    <text evidence="12">Binds 1 Ca(2+) cation per subunit. Seen in 1 crystal structure, it is not clear if it is physiologically important.</text>
</comment>
<dbReference type="GO" id="GO:0004534">
    <property type="term" value="F:5'-3' RNA exonuclease activity"/>
    <property type="evidence" value="ECO:0007669"/>
    <property type="project" value="UniProtKB-UniRule"/>
</dbReference>
<dbReference type="InterPro" id="IPR001587">
    <property type="entry name" value="RNase_J_CS"/>
</dbReference>
<evidence type="ECO:0000256" key="4">
    <source>
        <dbReference type="ARBA" id="ARBA00022759"/>
    </source>
</evidence>
<dbReference type="HOGENOM" id="CLU_008727_3_2_0"/>
<comment type="subunit">
    <text evidence="9">Homodimer, may be a subunit of the RNA degradosome.</text>
</comment>
<dbReference type="InterPro" id="IPR036866">
    <property type="entry name" value="RibonucZ/Hydroxyglut_hydro"/>
</dbReference>
<feature type="binding site" evidence="12">
    <location>
        <position position="77"/>
    </location>
    <ligand>
        <name>Ca(2+)</name>
        <dbReference type="ChEBI" id="CHEBI:29108"/>
    </ligand>
</feature>
<evidence type="ECO:0000256" key="2">
    <source>
        <dbReference type="ARBA" id="ARBA00022722"/>
    </source>
</evidence>
<dbReference type="PANTHER" id="PTHR43694">
    <property type="entry name" value="RIBONUCLEASE J"/>
    <property type="match status" value="1"/>
</dbReference>
<keyword evidence="8 9" id="KW-0694">RNA-binding</keyword>
<dbReference type="PROSITE" id="PS01292">
    <property type="entry name" value="UPF0036"/>
    <property type="match status" value="1"/>
</dbReference>
<dbReference type="InterPro" id="IPR030854">
    <property type="entry name" value="RNase_J_bac"/>
</dbReference>
<feature type="binding site" evidence="12">
    <location>
        <position position="105"/>
    </location>
    <ligand>
        <name>Zn(2+)</name>
        <dbReference type="ChEBI" id="CHEBI:29105"/>
        <label>1</label>
        <note>catalytic</note>
    </ligand>
</feature>
<dbReference type="AlphaFoldDB" id="H0UL39"/>
<feature type="binding site" evidence="12">
    <location>
        <position position="100"/>
    </location>
    <ligand>
        <name>Zn(2+)</name>
        <dbReference type="ChEBI" id="CHEBI:29105"/>
        <label>1</label>
        <note>catalytic</note>
    </ligand>
</feature>
<accession>H0UL39</accession>
<sequence>MKKDEVKVSAPLKPAVKRAPRRSAAGHKRTSRQTLEFIPLGGLGEIGKNMYVLRCGDDILIVDCGMMFPDEEMLGIDFVIPDTSYLDENKDKIRGIVVTHGHEDHIGALPFVLPKYDVPLYATRLTLGLIEHKLTESSPRFKPQLNELAAGEEVKLGCFTVRFIAVCHSIPDAVAVAVDTPLGTAILTGDFKLDPTPVDGRGTDYATLASLGAKGVLLLAADSTNVERPGFTPSEQTLIPSLNRLLRDYPKQRIIISSFASNLNRVQLVLDAAARFGRHVAFAGRSMVNNVDMATKLGYLTSEPGVVVPLQEIDRYDPSELVVMTTGSQGEPFSGLVLMSTGQHHKVKLTAGDVVALFATPIPGNERTVSRTINRLFELGCEVLYEKEQQLHVSGHASREELKIMLNLTRPKYFVPVHGEYRMLVRHGRLAQETGVPEGNVFLLHNGDVLTVTSSGASADKQVPAGDVMVDGLALGEKESSLVGERQDLAENGVMVVSIVTDASGGLVRDPQFESYGQIHLDDAAAIRQEFVDAVRRAVKRCGNDESLIRRQVVLRCKELLRKYIHSSSCVIPVISRLEK</sequence>
<evidence type="ECO:0000313" key="16">
    <source>
        <dbReference type="Proteomes" id="UP000003806"/>
    </source>
</evidence>
<dbReference type="SMART" id="SM00849">
    <property type="entry name" value="Lactamase_B"/>
    <property type="match status" value="1"/>
</dbReference>
<protein>
    <recommendedName>
        <fullName evidence="9">Ribonuclease J</fullName>
        <shortName evidence="9">RNase J</shortName>
        <ecNumber evidence="9">3.1.-.-</ecNumber>
    </recommendedName>
</protein>
<keyword evidence="1 9" id="KW-0963">Cytoplasm</keyword>
<dbReference type="SUPFAM" id="SSF56281">
    <property type="entry name" value="Metallo-hydrolase/oxidoreductase"/>
    <property type="match status" value="1"/>
</dbReference>
<evidence type="ECO:0000256" key="5">
    <source>
        <dbReference type="ARBA" id="ARBA00022801"/>
    </source>
</evidence>
<organism evidence="15 16">
    <name type="scientific">Jonquetella anthropi DSM 22815</name>
    <dbReference type="NCBI Taxonomy" id="885272"/>
    <lineage>
        <taxon>Bacteria</taxon>
        <taxon>Thermotogati</taxon>
        <taxon>Synergistota</taxon>
        <taxon>Synergistia</taxon>
        <taxon>Synergistales</taxon>
        <taxon>Dethiosulfovibrionaceae</taxon>
        <taxon>Jonquetella</taxon>
    </lineage>
</organism>
<dbReference type="InterPro" id="IPR011108">
    <property type="entry name" value="RMMBL"/>
</dbReference>
<feature type="binding site" evidence="12">
    <location>
        <position position="75"/>
    </location>
    <ligand>
        <name>Ca(2+)</name>
        <dbReference type="ChEBI" id="CHEBI:29108"/>
    </ligand>
</feature>
<feature type="binding site" evidence="12">
    <location>
        <position position="104"/>
    </location>
    <ligand>
        <name>Zn(2+)</name>
        <dbReference type="ChEBI" id="CHEBI:29105"/>
        <label>1</label>
        <note>catalytic</note>
    </ligand>
</feature>
<dbReference type="GO" id="GO:0003723">
    <property type="term" value="F:RNA binding"/>
    <property type="evidence" value="ECO:0007669"/>
    <property type="project" value="UniProtKB-UniRule"/>
</dbReference>
<keyword evidence="4 9" id="KW-0255">Endonuclease</keyword>
<dbReference type="Proteomes" id="UP000003806">
    <property type="component" value="Chromosome"/>
</dbReference>
<feature type="binding site" evidence="12">
    <location>
        <position position="102"/>
    </location>
    <ligand>
        <name>Zn(2+)</name>
        <dbReference type="ChEBI" id="CHEBI:29105"/>
        <label>1</label>
        <note>catalytic</note>
    </ligand>
</feature>
<dbReference type="EC" id="3.1.-.-" evidence="9"/>
<dbReference type="RefSeq" id="WP_008523046.1">
    <property type="nucleotide sequence ID" value="NZ_CM001376.1"/>
</dbReference>
<keyword evidence="3 12" id="KW-0479">Metal-binding</keyword>
<dbReference type="Gene3D" id="3.40.50.10710">
    <property type="entry name" value="Metallo-hydrolase/oxidoreductase"/>
    <property type="match status" value="1"/>
</dbReference>
<evidence type="ECO:0000256" key="10">
    <source>
        <dbReference type="PIRSR" id="PIRSR004803-1"/>
    </source>
</evidence>
<dbReference type="InterPro" id="IPR041636">
    <property type="entry name" value="RNase_J_C"/>
</dbReference>
<keyword evidence="12" id="KW-0106">Calcium</keyword>
<dbReference type="Pfam" id="PF07521">
    <property type="entry name" value="RMMBL"/>
    <property type="match status" value="1"/>
</dbReference>
<keyword evidence="5 9" id="KW-0378">Hydrolase</keyword>
<dbReference type="OrthoDB" id="9758375at2"/>
<dbReference type="Pfam" id="PF17770">
    <property type="entry name" value="RNase_J_C"/>
    <property type="match status" value="1"/>
</dbReference>
<dbReference type="PANTHER" id="PTHR43694:SF1">
    <property type="entry name" value="RIBONUCLEASE J"/>
    <property type="match status" value="1"/>
</dbReference>
<dbReference type="CDD" id="cd07714">
    <property type="entry name" value="RNaseJ_MBL-fold"/>
    <property type="match status" value="1"/>
</dbReference>
<dbReference type="HAMAP" id="MF_01491">
    <property type="entry name" value="RNase_J_bact"/>
    <property type="match status" value="1"/>
</dbReference>
<proteinExistence type="inferred from homology"/>
<dbReference type="Pfam" id="PF22505">
    <property type="entry name" value="RNase_J_b_CASP"/>
    <property type="match status" value="1"/>
</dbReference>
<dbReference type="GO" id="GO:0006364">
    <property type="term" value="P:rRNA processing"/>
    <property type="evidence" value="ECO:0007669"/>
    <property type="project" value="UniProtKB-UniRule"/>
</dbReference>
<evidence type="ECO:0000256" key="6">
    <source>
        <dbReference type="ARBA" id="ARBA00022833"/>
    </source>
</evidence>
<feature type="domain" description="Metallo-beta-lactamase" evidence="14">
    <location>
        <begin position="47"/>
        <end position="242"/>
    </location>
</feature>
<dbReference type="PIRSF" id="PIRSF004803">
    <property type="entry name" value="RnjA"/>
    <property type="match status" value="1"/>
</dbReference>
<comment type="subcellular location">
    <subcellularLocation>
        <location evidence="9">Cytoplasm</location>
    </subcellularLocation>
</comment>
<dbReference type="GO" id="GO:0004521">
    <property type="term" value="F:RNA endonuclease activity"/>
    <property type="evidence" value="ECO:0007669"/>
    <property type="project" value="UniProtKB-UniRule"/>
</dbReference>
<gene>
    <name evidence="9" type="primary">rnj</name>
    <name evidence="15" type="ORF">JonanDRAFT_1027</name>
</gene>
<dbReference type="InterPro" id="IPR004613">
    <property type="entry name" value="RNase_J"/>
</dbReference>
<dbReference type="InterPro" id="IPR001279">
    <property type="entry name" value="Metallo-B-lactamas"/>
</dbReference>
<feature type="binding site" evidence="12">
    <location>
        <position position="190"/>
    </location>
    <ligand>
        <name>Zn(2+)</name>
        <dbReference type="ChEBI" id="CHEBI:29105"/>
        <label>1</label>
        <note>catalytic</note>
    </ligand>
</feature>
<dbReference type="Gene3D" id="3.10.20.580">
    <property type="match status" value="1"/>
</dbReference>
<dbReference type="EMBL" id="CM001376">
    <property type="protein sequence ID" value="EHM13398.1"/>
    <property type="molecule type" value="Genomic_DNA"/>
</dbReference>
<dbReference type="Gene3D" id="3.60.15.10">
    <property type="entry name" value="Ribonuclease Z/Hydroxyacylglutathione hydrolase-like"/>
    <property type="match status" value="1"/>
</dbReference>
<dbReference type="InterPro" id="IPR055132">
    <property type="entry name" value="RNase_J_b_CASP"/>
</dbReference>
<dbReference type="eggNOG" id="COG0595">
    <property type="taxonomic scope" value="Bacteria"/>
</dbReference>
<feature type="binding site" evidence="9 11">
    <location>
        <begin position="392"/>
        <end position="396"/>
    </location>
    <ligand>
        <name>substrate</name>
    </ligand>
</feature>
<dbReference type="InterPro" id="IPR042173">
    <property type="entry name" value="RNase_J_2"/>
</dbReference>
<keyword evidence="6 12" id="KW-0862">Zinc</keyword>
<feature type="compositionally biased region" description="Basic residues" evidence="13">
    <location>
        <begin position="15"/>
        <end position="30"/>
    </location>
</feature>
<feature type="binding site" evidence="12">
    <location>
        <position position="168"/>
    </location>
    <ligand>
        <name>Zn(2+)</name>
        <dbReference type="ChEBI" id="CHEBI:29105"/>
        <label>1</label>
        <note>catalytic</note>
    </ligand>
</feature>
<keyword evidence="2 9" id="KW-0540">Nuclease</keyword>
<comment type="cofactor">
    <cofactor evidence="12">
        <name>Zn(2+)</name>
        <dbReference type="ChEBI" id="CHEBI:29105"/>
    </cofactor>
    <text evidence="12">Binds 2 Zn(2+) ions per subunit. It is not clear if Zn(2+) or Mg(2+) is physiologically important.</text>
</comment>
<evidence type="ECO:0000313" key="15">
    <source>
        <dbReference type="EMBL" id="EHM13398.1"/>
    </source>
</evidence>
<feature type="active site" description="Proton acceptor" evidence="10">
    <location>
        <position position="396"/>
    </location>
</feature>
<dbReference type="GO" id="GO:0005737">
    <property type="term" value="C:cytoplasm"/>
    <property type="evidence" value="ECO:0007669"/>
    <property type="project" value="UniProtKB-SubCell"/>
</dbReference>
<dbReference type="Pfam" id="PF00753">
    <property type="entry name" value="Lactamase_B"/>
    <property type="match status" value="1"/>
</dbReference>
<name>H0UL39_9BACT</name>
<feature type="active site" description="Proton donor" evidence="10">
    <location>
        <position position="222"/>
    </location>
</feature>
<comment type="similarity">
    <text evidence="9">Belongs to the metallo-beta-lactamase superfamily. RNA-metabolizing metallo-beta-lactamase-like family. Bacterial RNase J subfamily.</text>
</comment>
<evidence type="ECO:0000259" key="14">
    <source>
        <dbReference type="SMART" id="SM00849"/>
    </source>
</evidence>
<comment type="function">
    <text evidence="9">An RNase that has 5'-3' exonuclease and possibly endonuclease activity. Involved in maturation of rRNA and in some organisms also mRNA maturation and/or decay.</text>
</comment>
<keyword evidence="7 9" id="KW-0269">Exonuclease</keyword>
<evidence type="ECO:0000256" key="8">
    <source>
        <dbReference type="ARBA" id="ARBA00022884"/>
    </source>
</evidence>
<feature type="region of interest" description="Disordered" evidence="13">
    <location>
        <begin position="1"/>
        <end position="30"/>
    </location>
</feature>
<feature type="binding site" evidence="11">
    <location>
        <begin position="260"/>
        <end position="262"/>
    </location>
    <ligand>
        <name>substrate</name>
    </ligand>
</feature>
<evidence type="ECO:0000256" key="9">
    <source>
        <dbReference type="HAMAP-Rule" id="MF_01491"/>
    </source>
</evidence>